<dbReference type="Proteomes" id="UP001517376">
    <property type="component" value="Unassembled WGS sequence"/>
</dbReference>
<evidence type="ECO:0000313" key="1">
    <source>
        <dbReference type="EMBL" id="NBE08119.1"/>
    </source>
</evidence>
<dbReference type="EMBL" id="JAAATW010000002">
    <property type="protein sequence ID" value="NBE08119.1"/>
    <property type="molecule type" value="Genomic_DNA"/>
</dbReference>
<comment type="caution">
    <text evidence="1">The sequence shown here is derived from an EMBL/GenBank/DDBJ whole genome shotgun (WGS) entry which is preliminary data.</text>
</comment>
<protein>
    <submittedName>
        <fullName evidence="1">Uncharacterized protein</fullName>
    </submittedName>
</protein>
<keyword evidence="2" id="KW-1185">Reference proteome</keyword>
<proteinExistence type="predicted"/>
<reference evidence="2" key="1">
    <citation type="submission" date="2020-01" db="EMBL/GenBank/DDBJ databases">
        <title>Sphingomonas sp. strain CSW-10.</title>
        <authorList>
            <person name="Chen W.-M."/>
        </authorList>
    </citation>
    <scope>NUCLEOTIDE SEQUENCE [LARGE SCALE GENOMIC DNA]</scope>
    <source>
        <strain evidence="2">CCP-1</strain>
    </source>
</reference>
<dbReference type="RefSeq" id="WP_161767106.1">
    <property type="nucleotide sequence ID" value="NZ_JAAATW010000002.1"/>
</dbReference>
<organism evidence="1 2">
    <name type="scientific">Paragemmobacter ruber</name>
    <dbReference type="NCBI Taxonomy" id="1985673"/>
    <lineage>
        <taxon>Bacteria</taxon>
        <taxon>Pseudomonadati</taxon>
        <taxon>Pseudomonadota</taxon>
        <taxon>Alphaproteobacteria</taxon>
        <taxon>Rhodobacterales</taxon>
        <taxon>Paracoccaceae</taxon>
        <taxon>Paragemmobacter</taxon>
    </lineage>
</organism>
<accession>A0ABW9Y8I1</accession>
<evidence type="ECO:0000313" key="2">
    <source>
        <dbReference type="Proteomes" id="UP001517376"/>
    </source>
</evidence>
<sequence length="90" mass="10302">MAVFLVTYDLNREVIRPNITKIIRDGFDGFAMLSESSYAIATDLDADDVFAKFSKVLDDNDQLYVITLSKPYYGQGSEQVNKWLDDNLPW</sequence>
<name>A0ABW9Y8I1_9RHOB</name>
<gene>
    <name evidence="1" type="ORF">GU920_11270</name>
</gene>